<dbReference type="InterPro" id="IPR012675">
    <property type="entry name" value="Beta-grasp_dom_sf"/>
</dbReference>
<dbReference type="Pfam" id="PF02391">
    <property type="entry name" value="MoaE"/>
    <property type="match status" value="1"/>
</dbReference>
<dbReference type="InterPro" id="IPR003749">
    <property type="entry name" value="ThiS/MoaD-like"/>
</dbReference>
<dbReference type="InterPro" id="IPR003448">
    <property type="entry name" value="Mopterin_biosynth_MoaE"/>
</dbReference>
<dbReference type="Gene3D" id="3.90.1170.40">
    <property type="entry name" value="Molybdopterin biosynthesis MoaE subunit"/>
    <property type="match status" value="1"/>
</dbReference>
<accession>A0A399DZ07</accession>
<dbReference type="AlphaFoldDB" id="A0A399DZ07"/>
<evidence type="ECO:0000313" key="2">
    <source>
        <dbReference type="Proteomes" id="UP000266089"/>
    </source>
</evidence>
<proteinExistence type="predicted"/>
<comment type="caution">
    <text evidence="1">The sequence shown here is derived from an EMBL/GenBank/DDBJ whole genome shotgun (WGS) entry which is preliminary data.</text>
</comment>
<dbReference type="EMBL" id="QWKX01000039">
    <property type="protein sequence ID" value="RIH76623.1"/>
    <property type="molecule type" value="Genomic_DNA"/>
</dbReference>
<name>A0A399DZ07_9DEIN</name>
<dbReference type="CDD" id="cd00754">
    <property type="entry name" value="Ubl_MoaD"/>
    <property type="match status" value="1"/>
</dbReference>
<dbReference type="SUPFAM" id="SSF54285">
    <property type="entry name" value="MoaD/ThiS"/>
    <property type="match status" value="1"/>
</dbReference>
<gene>
    <name evidence="1" type="primary">moaE</name>
    <name evidence="1" type="ORF">Mcate_01674</name>
</gene>
<dbReference type="NCBIfam" id="TIGR01682">
    <property type="entry name" value="moaD"/>
    <property type="match status" value="1"/>
</dbReference>
<dbReference type="GO" id="GO:0006777">
    <property type="term" value="P:Mo-molybdopterin cofactor biosynthetic process"/>
    <property type="evidence" value="ECO:0007669"/>
    <property type="project" value="InterPro"/>
</dbReference>
<dbReference type="InterPro" id="IPR036563">
    <property type="entry name" value="MoaE_sf"/>
</dbReference>
<reference evidence="1 2" key="1">
    <citation type="submission" date="2018-08" db="EMBL/GenBank/DDBJ databases">
        <title>Meiothermus cateniformans JCM 15151 genome sequencing project.</title>
        <authorList>
            <person name="Da Costa M.S."/>
            <person name="Albuquerque L."/>
            <person name="Raposo P."/>
            <person name="Froufe H.J.C."/>
            <person name="Barroso C.S."/>
            <person name="Egas C."/>
        </authorList>
    </citation>
    <scope>NUCLEOTIDE SEQUENCE [LARGE SCALE GENOMIC DNA]</scope>
    <source>
        <strain evidence="1 2">JCM 15151</strain>
    </source>
</reference>
<sequence>MRVQVLLFALFREQAGQARLQLELPEGSTVADVKALLEAQYPLQLSGGLAAINEQLAQPHQPLKDGDELAFLPPVSGGSTTHAADPALASGNESFGLTYEALALQPWIDWASDEPYGAVVSFLGTTRSPNKGLVVSHLEYEAYPSMAEKVMQQIIAEMRTRWVLGRVALWHRLGRVLPGESSILIVVSAPHRPEAFEACRYAIERVKQILPVWKKEFLPDGSHWVEGHASEEHRL</sequence>
<dbReference type="EC" id="2.8.1.12" evidence="1"/>
<keyword evidence="1" id="KW-0808">Transferase</keyword>
<dbReference type="PANTHER" id="PTHR23404">
    <property type="entry name" value="MOLYBDOPTERIN SYNTHASE RELATED"/>
    <property type="match status" value="1"/>
</dbReference>
<dbReference type="OrthoDB" id="9803224at2"/>
<dbReference type="Proteomes" id="UP000266089">
    <property type="component" value="Unassembled WGS sequence"/>
</dbReference>
<organism evidence="1 2">
    <name type="scientific">Meiothermus taiwanensis</name>
    <dbReference type="NCBI Taxonomy" id="172827"/>
    <lineage>
        <taxon>Bacteria</taxon>
        <taxon>Thermotogati</taxon>
        <taxon>Deinococcota</taxon>
        <taxon>Deinococci</taxon>
        <taxon>Thermales</taxon>
        <taxon>Thermaceae</taxon>
        <taxon>Meiothermus</taxon>
    </lineage>
</organism>
<evidence type="ECO:0000313" key="1">
    <source>
        <dbReference type="EMBL" id="RIH76623.1"/>
    </source>
</evidence>
<dbReference type="RefSeq" id="WP_027888095.1">
    <property type="nucleotide sequence ID" value="NZ_JBHSXZ010000089.1"/>
</dbReference>
<dbReference type="CDD" id="cd00756">
    <property type="entry name" value="MoaE"/>
    <property type="match status" value="1"/>
</dbReference>
<dbReference type="Gene3D" id="3.10.20.30">
    <property type="match status" value="1"/>
</dbReference>
<dbReference type="SUPFAM" id="SSF54690">
    <property type="entry name" value="Molybdopterin synthase subunit MoaE"/>
    <property type="match status" value="1"/>
</dbReference>
<dbReference type="GO" id="GO:0030366">
    <property type="term" value="F:molybdopterin synthase activity"/>
    <property type="evidence" value="ECO:0007669"/>
    <property type="project" value="UniProtKB-EC"/>
</dbReference>
<dbReference type="Pfam" id="PF02597">
    <property type="entry name" value="ThiS"/>
    <property type="match status" value="1"/>
</dbReference>
<protein>
    <submittedName>
        <fullName evidence="1">Molybdopterin synthase catalytic subunit</fullName>
        <ecNumber evidence="1">2.8.1.12</ecNumber>
    </submittedName>
</protein>
<dbReference type="InterPro" id="IPR016155">
    <property type="entry name" value="Mopterin_synth/thiamin_S_b"/>
</dbReference>